<feature type="compositionally biased region" description="Basic and acidic residues" evidence="1">
    <location>
        <begin position="198"/>
        <end position="209"/>
    </location>
</feature>
<feature type="compositionally biased region" description="Basic residues" evidence="1">
    <location>
        <begin position="165"/>
        <end position="190"/>
    </location>
</feature>
<sequence>PAPAHRHRLQPRRTRLRRPAAVPLRLRGRPAGQRRQTGPGPRRPQGARPLLVAGRPVRRTGPPAAAPGPARRVRRSRPRGRDPARARLRHPPHLRPRPAHLRLGRGRTGPGLEGPGGHGEPPPGRLGTLVGHPQAGRVRRGHPGRLRPLPARRLGPPRAVPLVRLRAHRRPLRLLRRPARRPTARGRRRLNGPAPAPDPDRPNERRTAR</sequence>
<dbReference type="EMBL" id="AB219062">
    <property type="protein sequence ID" value="BAJ10318.1"/>
    <property type="molecule type" value="Genomic_DNA"/>
</dbReference>
<dbReference type="AlphaFoldDB" id="D7UNV1"/>
<feature type="region of interest" description="Disordered" evidence="1">
    <location>
        <begin position="1"/>
        <end position="209"/>
    </location>
</feature>
<proteinExistence type="predicted"/>
<feature type="compositionally biased region" description="Basic residues" evidence="1">
    <location>
        <begin position="1"/>
        <end position="18"/>
    </location>
</feature>
<feature type="compositionally biased region" description="Gly residues" evidence="1">
    <location>
        <begin position="106"/>
        <end position="119"/>
    </location>
</feature>
<feature type="compositionally biased region" description="Low complexity" evidence="1">
    <location>
        <begin position="146"/>
        <end position="164"/>
    </location>
</feature>
<feature type="compositionally biased region" description="Basic residues" evidence="1">
    <location>
        <begin position="86"/>
        <end position="105"/>
    </location>
</feature>
<feature type="compositionally biased region" description="Low complexity" evidence="1">
    <location>
        <begin position="19"/>
        <end position="70"/>
    </location>
</feature>
<reference evidence="2" key="1">
    <citation type="submission" date="2005-06" db="EMBL/GenBank/DDBJ databases">
        <authorList>
            <person name="Nguyen T.H."/>
        </authorList>
    </citation>
    <scope>NUCLEOTIDE SEQUENCE</scope>
    <source>
        <strain evidence="2">ATCC 25233</strain>
    </source>
</reference>
<reference evidence="2" key="2">
    <citation type="submission" date="2010-07" db="EMBL/GenBank/DDBJ databases">
        <title>Cell division mechanism in D-cycloserine producing Streptomyces lavendulae.</title>
        <authorList>
            <person name="Sugiyama M."/>
            <person name="Kumagai T."/>
            <person name="Yasuyuki M."/>
        </authorList>
    </citation>
    <scope>NUCLEOTIDE SEQUENCE</scope>
    <source>
        <strain evidence="2">ATCC 25233</strain>
    </source>
</reference>
<protein>
    <submittedName>
        <fullName evidence="2">Uncharacterized protein</fullName>
    </submittedName>
</protein>
<evidence type="ECO:0000313" key="2">
    <source>
        <dbReference type="EMBL" id="BAJ10318.1"/>
    </source>
</evidence>
<organism evidence="2">
    <name type="scientific">Streptomyces lavendulae subsp. lavendulae</name>
    <dbReference type="NCBI Taxonomy" id="58340"/>
    <lineage>
        <taxon>Bacteria</taxon>
        <taxon>Bacillati</taxon>
        <taxon>Actinomycetota</taxon>
        <taxon>Actinomycetes</taxon>
        <taxon>Kitasatosporales</taxon>
        <taxon>Streptomycetaceae</taxon>
        <taxon>Streptomyces</taxon>
    </lineage>
</organism>
<feature type="non-terminal residue" evidence="2">
    <location>
        <position position="1"/>
    </location>
</feature>
<name>D7UNV1_STRLA</name>
<accession>D7UNV1</accession>
<evidence type="ECO:0000256" key="1">
    <source>
        <dbReference type="SAM" id="MobiDB-lite"/>
    </source>
</evidence>